<keyword evidence="3" id="KW-0645">Protease</keyword>
<evidence type="ECO:0000313" key="3">
    <source>
        <dbReference type="EMBL" id="MFC5722760.1"/>
    </source>
</evidence>
<organism evidence="3 4">
    <name type="scientific">Streptomyces gamaensis</name>
    <dbReference type="NCBI Taxonomy" id="1763542"/>
    <lineage>
        <taxon>Bacteria</taxon>
        <taxon>Bacillati</taxon>
        <taxon>Actinomycetota</taxon>
        <taxon>Actinomycetes</taxon>
        <taxon>Kitasatosporales</taxon>
        <taxon>Streptomycetaceae</taxon>
        <taxon>Streptomyces</taxon>
    </lineage>
</organism>
<gene>
    <name evidence="3" type="ORF">ACFP1Z_21560</name>
</gene>
<comment type="caution">
    <text evidence="3">The sequence shown here is derived from an EMBL/GenBank/DDBJ whole genome shotgun (WGS) entry which is preliminary data.</text>
</comment>
<dbReference type="GO" id="GO:0006508">
    <property type="term" value="P:proteolysis"/>
    <property type="evidence" value="ECO:0007669"/>
    <property type="project" value="UniProtKB-KW"/>
</dbReference>
<dbReference type="SUPFAM" id="SSF54001">
    <property type="entry name" value="Cysteine proteinases"/>
    <property type="match status" value="1"/>
</dbReference>
<keyword evidence="3" id="KW-0378">Hydrolase</keyword>
<feature type="compositionally biased region" description="Basic and acidic residues" evidence="1">
    <location>
        <begin position="20"/>
        <end position="31"/>
    </location>
</feature>
<dbReference type="RefSeq" id="WP_390318445.1">
    <property type="nucleotide sequence ID" value="NZ_JBHSPB010000013.1"/>
</dbReference>
<protein>
    <submittedName>
        <fullName evidence="3">C2 family cysteine protease</fullName>
    </submittedName>
</protein>
<name>A0ABW0Z8M3_9ACTN</name>
<evidence type="ECO:0000256" key="1">
    <source>
        <dbReference type="SAM" id="MobiDB-lite"/>
    </source>
</evidence>
<dbReference type="GO" id="GO:0008233">
    <property type="term" value="F:peptidase activity"/>
    <property type="evidence" value="ECO:0007669"/>
    <property type="project" value="UniProtKB-KW"/>
</dbReference>
<dbReference type="Pfam" id="PF00648">
    <property type="entry name" value="Peptidase_C2"/>
    <property type="match status" value="1"/>
</dbReference>
<reference evidence="4" key="1">
    <citation type="journal article" date="2019" name="Int. J. Syst. Evol. Microbiol.">
        <title>The Global Catalogue of Microorganisms (GCM) 10K type strain sequencing project: providing services to taxonomists for standard genome sequencing and annotation.</title>
        <authorList>
            <consortium name="The Broad Institute Genomics Platform"/>
            <consortium name="The Broad Institute Genome Sequencing Center for Infectious Disease"/>
            <person name="Wu L."/>
            <person name="Ma J."/>
        </authorList>
    </citation>
    <scope>NUCLEOTIDE SEQUENCE [LARGE SCALE GENOMIC DNA]</scope>
    <source>
        <strain evidence="4">CGMCC 4.7304</strain>
    </source>
</reference>
<feature type="region of interest" description="Disordered" evidence="1">
    <location>
        <begin position="1"/>
        <end position="33"/>
    </location>
</feature>
<accession>A0ABW0Z8M3</accession>
<sequence length="257" mass="28138">MLSALKRTEPSAAAPQRRPSVRESRAERERTAGGVQLTTWDLSQLTLWSRTGYPRPDDVRQGEVGDCVYLATLAALAYVDPASLENRIKPLPNGRYKVRLDRTVEVGPLVHARPACPTGLYADGRTSSWVALMEKALAKRKSPLLGAPSYEALDGCKKVSTALKLLGYGIECEGDAGDEPLEGALDEAMSGLDQRRVVIAGLDMGEEEDQHAFAVLGYDADTIRLYDPHGRHETLSHDEFSERVRCLCVSGELSSRK</sequence>
<dbReference type="InterPro" id="IPR001300">
    <property type="entry name" value="Peptidase_C2_calpain_cat"/>
</dbReference>
<evidence type="ECO:0000259" key="2">
    <source>
        <dbReference type="Pfam" id="PF00648"/>
    </source>
</evidence>
<keyword evidence="4" id="KW-1185">Reference proteome</keyword>
<dbReference type="Proteomes" id="UP001596083">
    <property type="component" value="Unassembled WGS sequence"/>
</dbReference>
<dbReference type="EMBL" id="JBHSPB010000013">
    <property type="protein sequence ID" value="MFC5722760.1"/>
    <property type="molecule type" value="Genomic_DNA"/>
</dbReference>
<evidence type="ECO:0000313" key="4">
    <source>
        <dbReference type="Proteomes" id="UP001596083"/>
    </source>
</evidence>
<feature type="domain" description="Calpain catalytic" evidence="2">
    <location>
        <begin position="56"/>
        <end position="174"/>
    </location>
</feature>
<dbReference type="InterPro" id="IPR038765">
    <property type="entry name" value="Papain-like_cys_pep_sf"/>
</dbReference>
<proteinExistence type="predicted"/>